<evidence type="ECO:0000256" key="11">
    <source>
        <dbReference type="SAM" id="Coils"/>
    </source>
</evidence>
<evidence type="ECO:0000313" key="13">
    <source>
        <dbReference type="EMBL" id="EHB10805.1"/>
    </source>
</evidence>
<organism evidence="13 14">
    <name type="scientific">Heterocephalus glaber</name>
    <name type="common">Naked mole rat</name>
    <dbReference type="NCBI Taxonomy" id="10181"/>
    <lineage>
        <taxon>Eukaryota</taxon>
        <taxon>Metazoa</taxon>
        <taxon>Chordata</taxon>
        <taxon>Craniata</taxon>
        <taxon>Vertebrata</taxon>
        <taxon>Euteleostomi</taxon>
        <taxon>Mammalia</taxon>
        <taxon>Eutheria</taxon>
        <taxon>Euarchontoglires</taxon>
        <taxon>Glires</taxon>
        <taxon>Rodentia</taxon>
        <taxon>Hystricomorpha</taxon>
        <taxon>Bathyergidae</taxon>
        <taxon>Heterocephalus</taxon>
    </lineage>
</organism>
<evidence type="ECO:0000313" key="14">
    <source>
        <dbReference type="Proteomes" id="UP000006813"/>
    </source>
</evidence>
<evidence type="ECO:0000256" key="4">
    <source>
        <dbReference type="ARBA" id="ARBA00022490"/>
    </source>
</evidence>
<evidence type="ECO:0000256" key="1">
    <source>
        <dbReference type="ARBA" id="ARBA00004114"/>
    </source>
</evidence>
<keyword evidence="5" id="KW-0677">Repeat</keyword>
<evidence type="ECO:0000256" key="10">
    <source>
        <dbReference type="ARBA" id="ARBA00049959"/>
    </source>
</evidence>
<evidence type="ECO:0000256" key="2">
    <source>
        <dbReference type="ARBA" id="ARBA00010411"/>
    </source>
</evidence>
<dbReference type="FunCoup" id="G5BNE4">
    <property type="interactions" value="2718"/>
</dbReference>
<evidence type="ECO:0000256" key="5">
    <source>
        <dbReference type="ARBA" id="ARBA00022737"/>
    </source>
</evidence>
<dbReference type="InterPro" id="IPR033351">
    <property type="entry name" value="POC5"/>
</dbReference>
<evidence type="ECO:0000256" key="8">
    <source>
        <dbReference type="ARBA" id="ARBA00023306"/>
    </source>
</evidence>
<feature type="compositionally biased region" description="Polar residues" evidence="12">
    <location>
        <begin position="12"/>
        <end position="26"/>
    </location>
</feature>
<keyword evidence="7" id="KW-0206">Cytoskeleton</keyword>
<dbReference type="PANTHER" id="PTHR28618">
    <property type="entry name" value="CENTROSOMAL PROTEIN POC5"/>
    <property type="match status" value="1"/>
</dbReference>
<feature type="region of interest" description="Disordered" evidence="12">
    <location>
        <begin position="82"/>
        <end position="116"/>
    </location>
</feature>
<gene>
    <name evidence="13" type="ORF">GW7_10116</name>
</gene>
<evidence type="ECO:0000256" key="12">
    <source>
        <dbReference type="SAM" id="MobiDB-lite"/>
    </source>
</evidence>
<keyword evidence="6 11" id="KW-0175">Coiled coil</keyword>
<dbReference type="GO" id="GO:0005814">
    <property type="term" value="C:centriole"/>
    <property type="evidence" value="ECO:0007669"/>
    <property type="project" value="UniProtKB-SubCell"/>
</dbReference>
<feature type="compositionally biased region" description="Polar residues" evidence="12">
    <location>
        <begin position="560"/>
        <end position="578"/>
    </location>
</feature>
<name>G5BNE4_HETGA</name>
<feature type="region of interest" description="Disordered" evidence="12">
    <location>
        <begin position="551"/>
        <end position="578"/>
    </location>
</feature>
<proteinExistence type="inferred from homology"/>
<keyword evidence="8" id="KW-0131">Cell cycle</keyword>
<accession>G5BNE4</accession>
<evidence type="ECO:0000256" key="3">
    <source>
        <dbReference type="ARBA" id="ARBA00014910"/>
    </source>
</evidence>
<reference evidence="13 14" key="1">
    <citation type="journal article" date="2011" name="Nature">
        <title>Genome sequencing reveals insights into physiology and longevity of the naked mole rat.</title>
        <authorList>
            <person name="Kim E.B."/>
            <person name="Fang X."/>
            <person name="Fushan A.A."/>
            <person name="Huang Z."/>
            <person name="Lobanov A.V."/>
            <person name="Han L."/>
            <person name="Marino S.M."/>
            <person name="Sun X."/>
            <person name="Turanov A.A."/>
            <person name="Yang P."/>
            <person name="Yim S.H."/>
            <person name="Zhao X."/>
            <person name="Kasaikina M.V."/>
            <person name="Stoletzki N."/>
            <person name="Peng C."/>
            <person name="Polak P."/>
            <person name="Xiong Z."/>
            <person name="Kiezun A."/>
            <person name="Zhu Y."/>
            <person name="Chen Y."/>
            <person name="Kryukov G.V."/>
            <person name="Zhang Q."/>
            <person name="Peshkin L."/>
            <person name="Yang L."/>
            <person name="Bronson R.T."/>
            <person name="Buffenstein R."/>
            <person name="Wang B."/>
            <person name="Han C."/>
            <person name="Li Q."/>
            <person name="Chen L."/>
            <person name="Zhao W."/>
            <person name="Sunyaev S.R."/>
            <person name="Park T.J."/>
            <person name="Zhang G."/>
            <person name="Wang J."/>
            <person name="Gladyshev V.N."/>
        </authorList>
    </citation>
    <scope>NUCLEOTIDE SEQUENCE [LARGE SCALE GENOMIC DNA]</scope>
</reference>
<evidence type="ECO:0000256" key="9">
    <source>
        <dbReference type="ARBA" id="ARBA00031694"/>
    </source>
</evidence>
<evidence type="ECO:0000256" key="6">
    <source>
        <dbReference type="ARBA" id="ARBA00023054"/>
    </source>
</evidence>
<dbReference type="Proteomes" id="UP000006813">
    <property type="component" value="Unassembled WGS sequence"/>
</dbReference>
<comment type="similarity">
    <text evidence="2">Belongs to the POC5 family.</text>
</comment>
<comment type="function">
    <text evidence="10">Essential for the assembly of the distal half of centrioles, required for centriole elongation. Acts as a negative regulator of centriole elongation.</text>
</comment>
<comment type="subcellular location">
    <subcellularLocation>
        <location evidence="1">Cytoplasm</location>
        <location evidence="1">Cytoskeleton</location>
        <location evidence="1">Microtubule organizing center</location>
        <location evidence="1">Centrosome</location>
        <location evidence="1">Centriole</location>
    </subcellularLocation>
</comment>
<dbReference type="InParanoid" id="G5BNE4"/>
<dbReference type="GO" id="GO:0042462">
    <property type="term" value="P:eye photoreceptor cell development"/>
    <property type="evidence" value="ECO:0007669"/>
    <property type="project" value="TreeGrafter"/>
</dbReference>
<dbReference type="GO" id="GO:0032391">
    <property type="term" value="C:photoreceptor connecting cilium"/>
    <property type="evidence" value="ECO:0007669"/>
    <property type="project" value="TreeGrafter"/>
</dbReference>
<feature type="region of interest" description="Disordered" evidence="12">
    <location>
        <begin position="1"/>
        <end position="28"/>
    </location>
</feature>
<dbReference type="STRING" id="10181.G5BNE4"/>
<evidence type="ECO:0000256" key="7">
    <source>
        <dbReference type="ARBA" id="ARBA00023212"/>
    </source>
</evidence>
<sequence length="590" mass="64918">MASNEDRYSLPVIQNNSDQSSSVSTDLQEEYEELLRYAIVTPNIESSASQPSHPKGETLDARIPPIIDNILHNQAGNSSVVRETAMEGGKGCDLNISSQDSKADGSSPGLSPRKPSHPVMDFFSSHLLGDSSSPAANSTHTDPHEIIVGDCFVSDENLQKMENVLDLWSSGLKEELLNCTFIFHTNIISELSKWRLNFIDWHQMEMKKEKEKHAAHVKQLCSQINDLKELQKAFEISIRRKDEVISSLSHAISKQKERIELMRTFFHWQIGHVKSRQDVYEGKLADQYFQRTLLKKVWKGWHSLIQRQWKEVVERACQARAEEVCIQISNDYETKVAMLSGALENAKAEIQKMQQEKEHFEDSMKKAFMRGVCALNLEAMTIFQNRNDAGTNFTNNKKEEYGAGVQGREHSAHLDPSVAPVPSVLPGQLLPSPPIGAVGVPSATYVPSAALASLTSAGAVSAPSVGTRVPASALTGSASTAEEMYVPRVVTSAQQKAGRTITARITGRCDFASKTRIHSSLAIMGVSPPMSSVVVEKHHPVTVQTIPQATAAKYPRTIHPDSSTSASRSLGTRSAHTQSLTSIQSIKVVD</sequence>
<protein>
    <recommendedName>
        <fullName evidence="3">Centrosomal protein POC5</fullName>
    </recommendedName>
    <alternativeName>
        <fullName evidence="9">Protein of centriole 5</fullName>
    </alternativeName>
</protein>
<feature type="coiled-coil region" evidence="11">
    <location>
        <begin position="329"/>
        <end position="370"/>
    </location>
</feature>
<dbReference type="PANTHER" id="PTHR28618:SF1">
    <property type="entry name" value="CENTROSOMAL PROTEIN POC5"/>
    <property type="match status" value="1"/>
</dbReference>
<dbReference type="EMBL" id="JH171127">
    <property type="protein sequence ID" value="EHB10805.1"/>
    <property type="molecule type" value="Genomic_DNA"/>
</dbReference>
<keyword evidence="4" id="KW-0963">Cytoplasm</keyword>
<dbReference type="AlphaFoldDB" id="G5BNE4"/>